<gene>
    <name evidence="2" type="ORF">FHU36_005777</name>
</gene>
<dbReference type="AlphaFoldDB" id="A0A7X0EYK1"/>
<evidence type="ECO:0000313" key="2">
    <source>
        <dbReference type="EMBL" id="MBB6349232.1"/>
    </source>
</evidence>
<keyword evidence="3" id="KW-1185">Reference proteome</keyword>
<feature type="compositionally biased region" description="Gly residues" evidence="1">
    <location>
        <begin position="84"/>
        <end position="100"/>
    </location>
</feature>
<name>A0A7X0EYK1_9ACTN</name>
<feature type="region of interest" description="Disordered" evidence="1">
    <location>
        <begin position="15"/>
        <end position="120"/>
    </location>
</feature>
<evidence type="ECO:0000313" key="3">
    <source>
        <dbReference type="Proteomes" id="UP000583800"/>
    </source>
</evidence>
<sequence length="222" mass="21597">MSAGTLTLAGGIALLLGTGGPLTSAPPGTAGATDGGQRARPDDPAAAARGGDTRGPRSAGSGQEAAAAGGTDGSSDGNADGRSDGGGAGDSGAAGKGTAGGDPEVSAGGRTATGEASKDTDHQAIEYFRARWGSGDAAARHVKDIRTVGGYLRIYTDLPESADDSAAALALCERGLAYLGERGTKEPVVFVQARPGENGSPVLANILGPGDTTCRVTHPDPG</sequence>
<proteinExistence type="predicted"/>
<accession>A0A7X0EYK1</accession>
<feature type="compositionally biased region" description="Low complexity" evidence="1">
    <location>
        <begin position="15"/>
        <end position="36"/>
    </location>
</feature>
<feature type="compositionally biased region" description="Low complexity" evidence="1">
    <location>
        <begin position="44"/>
        <end position="80"/>
    </location>
</feature>
<reference evidence="2 3" key="1">
    <citation type="submission" date="2020-08" db="EMBL/GenBank/DDBJ databases">
        <title>Sequencing the genomes of 1000 actinobacteria strains.</title>
        <authorList>
            <person name="Klenk H.-P."/>
        </authorList>
    </citation>
    <scope>NUCLEOTIDE SEQUENCE [LARGE SCALE GENOMIC DNA]</scope>
    <source>
        <strain evidence="2 3">DSM 45913</strain>
    </source>
</reference>
<evidence type="ECO:0000256" key="1">
    <source>
        <dbReference type="SAM" id="MobiDB-lite"/>
    </source>
</evidence>
<dbReference type="EMBL" id="JACHJB010000002">
    <property type="protein sequence ID" value="MBB6349232.1"/>
    <property type="molecule type" value="Genomic_DNA"/>
</dbReference>
<dbReference type="Proteomes" id="UP000583800">
    <property type="component" value="Unassembled WGS sequence"/>
</dbReference>
<protein>
    <submittedName>
        <fullName evidence="2">Uncharacterized protein</fullName>
    </submittedName>
</protein>
<comment type="caution">
    <text evidence="2">The sequence shown here is derived from an EMBL/GenBank/DDBJ whole genome shotgun (WGS) entry which is preliminary data.</text>
</comment>
<feature type="region of interest" description="Disordered" evidence="1">
    <location>
        <begin position="201"/>
        <end position="222"/>
    </location>
</feature>
<dbReference type="RefSeq" id="WP_185086839.1">
    <property type="nucleotide sequence ID" value="NZ_JACHJB010000002.1"/>
</dbReference>
<organism evidence="2 3">
    <name type="scientific">Nonomuraea muscovyensis</name>
    <dbReference type="NCBI Taxonomy" id="1124761"/>
    <lineage>
        <taxon>Bacteria</taxon>
        <taxon>Bacillati</taxon>
        <taxon>Actinomycetota</taxon>
        <taxon>Actinomycetes</taxon>
        <taxon>Streptosporangiales</taxon>
        <taxon>Streptosporangiaceae</taxon>
        <taxon>Nonomuraea</taxon>
    </lineage>
</organism>